<dbReference type="EMBL" id="MFNE01000052">
    <property type="protein sequence ID" value="OGG93321.1"/>
    <property type="molecule type" value="Genomic_DNA"/>
</dbReference>
<dbReference type="InterPro" id="IPR022813">
    <property type="entry name" value="SecD/SecF_arch_bac"/>
</dbReference>
<evidence type="ECO:0000259" key="11">
    <source>
        <dbReference type="Pfam" id="PF02355"/>
    </source>
</evidence>
<feature type="transmembrane region" description="Helical" evidence="10">
    <location>
        <begin position="346"/>
        <end position="364"/>
    </location>
</feature>
<evidence type="ECO:0000256" key="5">
    <source>
        <dbReference type="ARBA" id="ARBA00022692"/>
    </source>
</evidence>
<name>A0A1F6G5D5_9PROT</name>
<dbReference type="FunFam" id="3.30.1360.200:FF:000002">
    <property type="entry name" value="Preprotein translocase subunit SecD"/>
    <property type="match status" value="1"/>
</dbReference>
<dbReference type="FunFam" id="1.20.1640.10:FF:000004">
    <property type="entry name" value="Protein translocase subunit SecD"/>
    <property type="match status" value="1"/>
</dbReference>
<keyword evidence="6 10" id="KW-0653">Protein transport</keyword>
<dbReference type="GO" id="GO:0006605">
    <property type="term" value="P:protein targeting"/>
    <property type="evidence" value="ECO:0007669"/>
    <property type="project" value="UniProtKB-UniRule"/>
</dbReference>
<dbReference type="InterPro" id="IPR001036">
    <property type="entry name" value="Acrflvin-R"/>
</dbReference>
<keyword evidence="8 10" id="KW-0811">Translocation</keyword>
<dbReference type="GO" id="GO:0043952">
    <property type="term" value="P:protein transport by the Sec complex"/>
    <property type="evidence" value="ECO:0007669"/>
    <property type="project" value="UniProtKB-UniRule"/>
</dbReference>
<dbReference type="Pfam" id="PF22599">
    <property type="entry name" value="SecDF_P1_head"/>
    <property type="match status" value="1"/>
</dbReference>
<evidence type="ECO:0000256" key="2">
    <source>
        <dbReference type="ARBA" id="ARBA00022448"/>
    </source>
</evidence>
<dbReference type="GO" id="GO:0065002">
    <property type="term" value="P:intracellular protein transmembrane transport"/>
    <property type="evidence" value="ECO:0007669"/>
    <property type="project" value="UniProtKB-UniRule"/>
</dbReference>
<dbReference type="AlphaFoldDB" id="A0A1F6G5D5"/>
<dbReference type="GO" id="GO:0015450">
    <property type="term" value="F:protein-transporting ATPase activity"/>
    <property type="evidence" value="ECO:0007669"/>
    <property type="project" value="InterPro"/>
</dbReference>
<dbReference type="PANTHER" id="PTHR30081:SF1">
    <property type="entry name" value="PROTEIN TRANSLOCASE SUBUNIT SECD"/>
    <property type="match status" value="1"/>
</dbReference>
<evidence type="ECO:0000256" key="8">
    <source>
        <dbReference type="ARBA" id="ARBA00023010"/>
    </source>
</evidence>
<dbReference type="PRINTS" id="PR00702">
    <property type="entry name" value="ACRIFLAVINRP"/>
</dbReference>
<evidence type="ECO:0000256" key="4">
    <source>
        <dbReference type="ARBA" id="ARBA00022519"/>
    </source>
</evidence>
<evidence type="ECO:0000256" key="1">
    <source>
        <dbReference type="ARBA" id="ARBA00004651"/>
    </source>
</evidence>
<sequence length="508" mass="55877">MLGKGWEAFYREDQDSYQLRPKALDNIVNLGLDLQGGMYLDVGVEVDVVVVSVVEKAVEAIEGALLEMEVNYEQIYRNEENQIEILLEPGETLDLENEKIKRITFDYDSLKTASGFVLTLKPEEVIRVKKRAIDQALETIRNRIDQLGVKEPSVQRRGEDSIIVQLPGLQDPDKARRVIGQVAVLNFQLLAENGTPETVTDTQEVLYQEVKDETTKEIINRVPYVLEKKVLLQGDRIRDARVSFGNSGEAHVSMSFDSEGKDIFAEVTANAVGRRMAIVLDNKVQSAPRINEKIEGGEAQITGNFSPEEASELALVLRSGALPAPIVIHEERTVGASLGADSIRQALISLVIGFLVVAVFMIIYYRVAGVFSALALLFNLFIIVAALAYFGATLTLPGMAGIVLTIGMAVDANVLIFERIREEILKGTALRLAIQTGFQKATTTIFDSNITTILAGIILFQFGTGPIKGFAVTLSIGIVASMFTSIFLGKYLFEVVYLSRKKLAKISI</sequence>
<feature type="transmembrane region" description="Helical" evidence="10">
    <location>
        <begin position="469"/>
        <end position="493"/>
    </location>
</feature>
<reference evidence="14 15" key="1">
    <citation type="journal article" date="2016" name="Nat. Commun.">
        <title>Thousands of microbial genomes shed light on interconnected biogeochemical processes in an aquifer system.</title>
        <authorList>
            <person name="Anantharaman K."/>
            <person name="Brown C.T."/>
            <person name="Hug L.A."/>
            <person name="Sharon I."/>
            <person name="Castelle C.J."/>
            <person name="Probst A.J."/>
            <person name="Thomas B.C."/>
            <person name="Singh A."/>
            <person name="Wilkins M.J."/>
            <person name="Karaoz U."/>
            <person name="Brodie E.L."/>
            <person name="Williams K.H."/>
            <person name="Hubbard S.S."/>
            <person name="Banfield J.F."/>
        </authorList>
    </citation>
    <scope>NUCLEOTIDE SEQUENCE [LARGE SCALE GENOMIC DNA]</scope>
</reference>
<dbReference type="InterPro" id="IPR005791">
    <property type="entry name" value="SecD"/>
</dbReference>
<feature type="domain" description="SecDF P1 head subdomain" evidence="13">
    <location>
        <begin position="220"/>
        <end position="324"/>
    </location>
</feature>
<evidence type="ECO:0000256" key="6">
    <source>
        <dbReference type="ARBA" id="ARBA00022927"/>
    </source>
</evidence>
<gene>
    <name evidence="10" type="primary">secD</name>
    <name evidence="14" type="ORF">A2527_13495</name>
</gene>
<comment type="subunit">
    <text evidence="10">Forms a complex with SecF. Part of the essential Sec protein translocation apparatus which comprises SecA, SecYEG and auxiliary proteins SecDF-YajC and YidC.</text>
</comment>
<evidence type="ECO:0000256" key="3">
    <source>
        <dbReference type="ARBA" id="ARBA00022475"/>
    </source>
</evidence>
<evidence type="ECO:0000313" key="15">
    <source>
        <dbReference type="Proteomes" id="UP000178449"/>
    </source>
</evidence>
<dbReference type="GO" id="GO:0005886">
    <property type="term" value="C:plasma membrane"/>
    <property type="evidence" value="ECO:0007669"/>
    <property type="project" value="UniProtKB-SubCell"/>
</dbReference>
<comment type="function">
    <text evidence="10">Part of the Sec protein translocase complex. Interacts with the SecYEG preprotein conducting channel. SecDF uses the proton motive force (PMF) to complete protein translocation after the ATP-dependent function of SecA.</text>
</comment>
<protein>
    <recommendedName>
        <fullName evidence="10">Protein translocase subunit SecD</fullName>
    </recommendedName>
</protein>
<feature type="transmembrane region" description="Helical" evidence="10">
    <location>
        <begin position="398"/>
        <end position="420"/>
    </location>
</feature>
<evidence type="ECO:0000256" key="7">
    <source>
        <dbReference type="ARBA" id="ARBA00022989"/>
    </source>
</evidence>
<dbReference type="Pfam" id="PF21760">
    <property type="entry name" value="SecD_1st"/>
    <property type="match status" value="1"/>
</dbReference>
<dbReference type="Proteomes" id="UP000178449">
    <property type="component" value="Unassembled WGS sequence"/>
</dbReference>
<evidence type="ECO:0000256" key="9">
    <source>
        <dbReference type="ARBA" id="ARBA00023136"/>
    </source>
</evidence>
<dbReference type="InterPro" id="IPR054384">
    <property type="entry name" value="SecDF_P1_head"/>
</dbReference>
<dbReference type="InterPro" id="IPR055344">
    <property type="entry name" value="SecD_SecF_C_bact"/>
</dbReference>
<evidence type="ECO:0000259" key="13">
    <source>
        <dbReference type="Pfam" id="PF22599"/>
    </source>
</evidence>
<feature type="transmembrane region" description="Helical" evidence="10">
    <location>
        <begin position="441"/>
        <end position="463"/>
    </location>
</feature>
<dbReference type="PANTHER" id="PTHR30081">
    <property type="entry name" value="PROTEIN-EXPORT MEMBRANE PROTEIN SEC"/>
    <property type="match status" value="1"/>
</dbReference>
<keyword evidence="3 10" id="KW-1003">Cell membrane</keyword>
<dbReference type="SUPFAM" id="SSF82866">
    <property type="entry name" value="Multidrug efflux transporter AcrB transmembrane domain"/>
    <property type="match status" value="1"/>
</dbReference>
<comment type="caution">
    <text evidence="14">The sequence shown here is derived from an EMBL/GenBank/DDBJ whole genome shotgun (WGS) entry which is preliminary data.</text>
</comment>
<evidence type="ECO:0000313" key="14">
    <source>
        <dbReference type="EMBL" id="OGG93321.1"/>
    </source>
</evidence>
<comment type="caution">
    <text evidence="10">Lacks conserved residue(s) required for the propagation of feature annotation.</text>
</comment>
<dbReference type="InterPro" id="IPR048634">
    <property type="entry name" value="SecD_SecF_C"/>
</dbReference>
<keyword evidence="7 10" id="KW-1133">Transmembrane helix</keyword>
<evidence type="ECO:0000256" key="10">
    <source>
        <dbReference type="HAMAP-Rule" id="MF_01463"/>
    </source>
</evidence>
<keyword evidence="4" id="KW-0997">Cell inner membrane</keyword>
<keyword evidence="2 10" id="KW-0813">Transport</keyword>
<dbReference type="Pfam" id="PF02355">
    <property type="entry name" value="SecD_SecF_C"/>
    <property type="match status" value="1"/>
</dbReference>
<accession>A0A1F6G5D5</accession>
<dbReference type="Gene3D" id="3.30.1360.200">
    <property type="match status" value="1"/>
</dbReference>
<feature type="transmembrane region" description="Helical" evidence="10">
    <location>
        <begin position="371"/>
        <end position="392"/>
    </location>
</feature>
<organism evidence="14 15">
    <name type="scientific">Candidatus Lambdaproteobacteria bacterium RIFOXYD2_FULL_50_16</name>
    <dbReference type="NCBI Taxonomy" id="1817772"/>
    <lineage>
        <taxon>Bacteria</taxon>
        <taxon>Pseudomonadati</taxon>
        <taxon>Pseudomonadota</taxon>
        <taxon>Candidatus Lambdaproteobacteria</taxon>
    </lineage>
</organism>
<comment type="similarity">
    <text evidence="10">Belongs to the SecD/SecF family. SecD subfamily.</text>
</comment>
<dbReference type="InterPro" id="IPR048631">
    <property type="entry name" value="SecD_1st"/>
</dbReference>
<dbReference type="Gene3D" id="1.20.1640.10">
    <property type="entry name" value="Multidrug efflux transporter AcrB transmembrane domain"/>
    <property type="match status" value="1"/>
</dbReference>
<feature type="domain" description="Protein export membrane protein SecD/SecF C-terminal" evidence="11">
    <location>
        <begin position="328"/>
        <end position="492"/>
    </location>
</feature>
<keyword evidence="9 10" id="KW-0472">Membrane</keyword>
<dbReference type="NCBIfam" id="TIGR00916">
    <property type="entry name" value="2A0604s01"/>
    <property type="match status" value="1"/>
</dbReference>
<dbReference type="STRING" id="1817772.A2527_13495"/>
<dbReference type="HAMAP" id="MF_01463_B">
    <property type="entry name" value="SecD_B"/>
    <property type="match status" value="1"/>
</dbReference>
<dbReference type="NCBIfam" id="TIGR01129">
    <property type="entry name" value="secD"/>
    <property type="match status" value="1"/>
</dbReference>
<keyword evidence="5 10" id="KW-0812">Transmembrane</keyword>
<comment type="subcellular location">
    <subcellularLocation>
        <location evidence="1 10">Cell membrane</location>
        <topology evidence="1 10">Multi-pass membrane protein</topology>
    </subcellularLocation>
</comment>
<feature type="domain" description="Protein translocase subunit SecDF P1" evidence="12">
    <location>
        <begin position="133"/>
        <end position="191"/>
    </location>
</feature>
<proteinExistence type="inferred from homology"/>
<dbReference type="Gene3D" id="3.30.70.3400">
    <property type="match status" value="2"/>
</dbReference>
<evidence type="ECO:0000259" key="12">
    <source>
        <dbReference type="Pfam" id="PF21760"/>
    </source>
</evidence>